<accession>A0A1F5G3S8</accession>
<protein>
    <submittedName>
        <fullName evidence="2">Uncharacterized protein</fullName>
    </submittedName>
</protein>
<gene>
    <name evidence="2" type="ORF">A2164_03655</name>
</gene>
<comment type="caution">
    <text evidence="2">The sequence shown here is derived from an EMBL/GenBank/DDBJ whole genome shotgun (WGS) entry which is preliminary data.</text>
</comment>
<keyword evidence="1" id="KW-0812">Transmembrane</keyword>
<evidence type="ECO:0000313" key="3">
    <source>
        <dbReference type="Proteomes" id="UP000176317"/>
    </source>
</evidence>
<dbReference type="EMBL" id="MFAT01000028">
    <property type="protein sequence ID" value="OGD86475.1"/>
    <property type="molecule type" value="Genomic_DNA"/>
</dbReference>
<evidence type="ECO:0000313" key="2">
    <source>
        <dbReference type="EMBL" id="OGD86475.1"/>
    </source>
</evidence>
<reference evidence="2 3" key="1">
    <citation type="journal article" date="2016" name="Nat. Commun.">
        <title>Thousands of microbial genomes shed light on interconnected biogeochemical processes in an aquifer system.</title>
        <authorList>
            <person name="Anantharaman K."/>
            <person name="Brown C.T."/>
            <person name="Hug L.A."/>
            <person name="Sharon I."/>
            <person name="Castelle C.J."/>
            <person name="Probst A.J."/>
            <person name="Thomas B.C."/>
            <person name="Singh A."/>
            <person name="Wilkins M.J."/>
            <person name="Karaoz U."/>
            <person name="Brodie E.L."/>
            <person name="Williams K.H."/>
            <person name="Hubbard S.S."/>
            <person name="Banfield J.F."/>
        </authorList>
    </citation>
    <scope>NUCLEOTIDE SEQUENCE [LARGE SCALE GENOMIC DNA]</scope>
</reference>
<dbReference type="AlphaFoldDB" id="A0A1F5G3S8"/>
<sequence length="61" mass="7114">MLNKNIKFDKKLYFNIAFVIALIIFTYVVFHLSVGWFTVVMPIFAGLIFLAIFLLPDDEKN</sequence>
<organism evidence="2 3">
    <name type="scientific">Candidatus Curtissbacteria bacterium RBG_13_35_7</name>
    <dbReference type="NCBI Taxonomy" id="1797705"/>
    <lineage>
        <taxon>Bacteria</taxon>
        <taxon>Candidatus Curtissiibacteriota</taxon>
    </lineage>
</organism>
<proteinExistence type="predicted"/>
<dbReference type="Proteomes" id="UP000176317">
    <property type="component" value="Unassembled WGS sequence"/>
</dbReference>
<name>A0A1F5G3S8_9BACT</name>
<evidence type="ECO:0000256" key="1">
    <source>
        <dbReference type="SAM" id="Phobius"/>
    </source>
</evidence>
<keyword evidence="1" id="KW-0472">Membrane</keyword>
<feature type="transmembrane region" description="Helical" evidence="1">
    <location>
        <begin position="36"/>
        <end position="55"/>
    </location>
</feature>
<keyword evidence="1" id="KW-1133">Transmembrane helix</keyword>
<feature type="transmembrane region" description="Helical" evidence="1">
    <location>
        <begin position="12"/>
        <end position="30"/>
    </location>
</feature>